<proteinExistence type="predicted"/>
<reference evidence="1 2" key="1">
    <citation type="journal article" date="2024" name="Commun. Biol.">
        <title>Comparative genomic analysis of thermophilic fungi reveals convergent evolutionary adaptations and gene losses.</title>
        <authorList>
            <person name="Steindorff A.S."/>
            <person name="Aguilar-Pontes M.V."/>
            <person name="Robinson A.J."/>
            <person name="Andreopoulos B."/>
            <person name="LaButti K."/>
            <person name="Kuo A."/>
            <person name="Mondo S."/>
            <person name="Riley R."/>
            <person name="Otillar R."/>
            <person name="Haridas S."/>
            <person name="Lipzen A."/>
            <person name="Grimwood J."/>
            <person name="Schmutz J."/>
            <person name="Clum A."/>
            <person name="Reid I.D."/>
            <person name="Moisan M.C."/>
            <person name="Butler G."/>
            <person name="Nguyen T.T.M."/>
            <person name="Dewar K."/>
            <person name="Conant G."/>
            <person name="Drula E."/>
            <person name="Henrissat B."/>
            <person name="Hansel C."/>
            <person name="Singer S."/>
            <person name="Hutchinson M.I."/>
            <person name="de Vries R.P."/>
            <person name="Natvig D.O."/>
            <person name="Powell A.J."/>
            <person name="Tsang A."/>
            <person name="Grigoriev I.V."/>
        </authorList>
    </citation>
    <scope>NUCLEOTIDE SEQUENCE [LARGE SCALE GENOMIC DNA]</scope>
    <source>
        <strain evidence="1 2">CBS 494.80</strain>
    </source>
</reference>
<evidence type="ECO:0000313" key="2">
    <source>
        <dbReference type="Proteomes" id="UP001595075"/>
    </source>
</evidence>
<name>A0ABR4BTT1_9HELO</name>
<comment type="caution">
    <text evidence="1">The sequence shown here is derived from an EMBL/GenBank/DDBJ whole genome shotgun (WGS) entry which is preliminary data.</text>
</comment>
<evidence type="ECO:0000313" key="1">
    <source>
        <dbReference type="EMBL" id="KAL2061055.1"/>
    </source>
</evidence>
<organism evidence="1 2">
    <name type="scientific">Oculimacula yallundae</name>
    <dbReference type="NCBI Taxonomy" id="86028"/>
    <lineage>
        <taxon>Eukaryota</taxon>
        <taxon>Fungi</taxon>
        <taxon>Dikarya</taxon>
        <taxon>Ascomycota</taxon>
        <taxon>Pezizomycotina</taxon>
        <taxon>Leotiomycetes</taxon>
        <taxon>Helotiales</taxon>
        <taxon>Ploettnerulaceae</taxon>
        <taxon>Oculimacula</taxon>
    </lineage>
</organism>
<keyword evidence="2" id="KW-1185">Reference proteome</keyword>
<accession>A0ABR4BTT1</accession>
<gene>
    <name evidence="1" type="ORF">VTL71DRAFT_9107</name>
</gene>
<dbReference type="EMBL" id="JAZHXI010000020">
    <property type="protein sequence ID" value="KAL2061055.1"/>
    <property type="molecule type" value="Genomic_DNA"/>
</dbReference>
<protein>
    <submittedName>
        <fullName evidence="1">Uncharacterized protein</fullName>
    </submittedName>
</protein>
<dbReference type="Proteomes" id="UP001595075">
    <property type="component" value="Unassembled WGS sequence"/>
</dbReference>
<sequence length="70" mass="8155">MHAEKTKVTMAGEDMYSRSDAYDFRIENLDSLPWETKTAHLCSWYYKSPWLEEKQAASNHGIVYCSFASK</sequence>